<sequence>MFTYLSEKVTGSFRDQAGRSTRLHIHIALAHSDTEGAVGALLKISDPHSEEYGRHWTAQEVAEAFVPSTAHVLLVKEWLYGSGVTTDRLSFSHGGGYIVIDSTVEEAMRVFDATCSRLNDRISDETWIDCDHYRIPESLSSFIDYIIALKEPTRGLSAGISGRTRHKSAKPKARSLQRRNGTSLLSNIDCRECTTPSCLRELYRIPQGIKPHPNNSFGIFEIAWATWLPEDLDLFFSKFEPQIVGTYPSIQRIDGGYTQTSFNISPFNLEPDLDFEYAMALTNPLPITNIQVGDKVLGGDINNMLAAFDKYYCGALDSSIDPTFPTSQPGGYNKTTDCGTVTPPMVLSISYSYPEASFPPDGDTGPQSGPEPGTCINETTGAPNATTGKFNPQWPSSCPWVTSVGGTQRTPNSNLTSAPETAFHLDLGHGRVLTSGGGFSNVFLTPGYQRASVSTYKQRERAHLGQLQDSGYFNDGEGRGFPDVAALATGYLTVIDGTMQTVHGTSAAAPVFASLVAMVNNERLRASKQPVGFVNPALYAHAGALKDVVTGASRGCGADPAFRAVEGWDAVTGLGTPDYERLRRVFMDLP</sequence>
<keyword evidence="2" id="KW-1185">Reference proteome</keyword>
<accession>A0ACC0CWZ8</accession>
<proteinExistence type="predicted"/>
<comment type="caution">
    <text evidence="1">The sequence shown here is derived from an EMBL/GenBank/DDBJ whole genome shotgun (WGS) entry which is preliminary data.</text>
</comment>
<gene>
    <name evidence="1" type="ORF">F4821DRAFT_279683</name>
</gene>
<name>A0ACC0CWZ8_9PEZI</name>
<dbReference type="Proteomes" id="UP001497680">
    <property type="component" value="Unassembled WGS sequence"/>
</dbReference>
<dbReference type="EMBL" id="MU394330">
    <property type="protein sequence ID" value="KAI6084990.1"/>
    <property type="molecule type" value="Genomic_DNA"/>
</dbReference>
<protein>
    <submittedName>
        <fullName evidence="1">Peptidase S8/S53 domain-containing protein</fullName>
    </submittedName>
</protein>
<evidence type="ECO:0000313" key="1">
    <source>
        <dbReference type="EMBL" id="KAI6084990.1"/>
    </source>
</evidence>
<evidence type="ECO:0000313" key="2">
    <source>
        <dbReference type="Proteomes" id="UP001497680"/>
    </source>
</evidence>
<organism evidence="1 2">
    <name type="scientific">Hypoxylon rubiginosum</name>
    <dbReference type="NCBI Taxonomy" id="110542"/>
    <lineage>
        <taxon>Eukaryota</taxon>
        <taxon>Fungi</taxon>
        <taxon>Dikarya</taxon>
        <taxon>Ascomycota</taxon>
        <taxon>Pezizomycotina</taxon>
        <taxon>Sordariomycetes</taxon>
        <taxon>Xylariomycetidae</taxon>
        <taxon>Xylariales</taxon>
        <taxon>Hypoxylaceae</taxon>
        <taxon>Hypoxylon</taxon>
    </lineage>
</organism>
<reference evidence="1 2" key="1">
    <citation type="journal article" date="2022" name="New Phytol.">
        <title>Ecological generalism drives hyperdiversity of secondary metabolite gene clusters in xylarialean endophytes.</title>
        <authorList>
            <person name="Franco M.E.E."/>
            <person name="Wisecaver J.H."/>
            <person name="Arnold A.E."/>
            <person name="Ju Y.M."/>
            <person name="Slot J.C."/>
            <person name="Ahrendt S."/>
            <person name="Moore L.P."/>
            <person name="Eastman K.E."/>
            <person name="Scott K."/>
            <person name="Konkel Z."/>
            <person name="Mondo S.J."/>
            <person name="Kuo A."/>
            <person name="Hayes R.D."/>
            <person name="Haridas S."/>
            <person name="Andreopoulos B."/>
            <person name="Riley R."/>
            <person name="LaButti K."/>
            <person name="Pangilinan J."/>
            <person name="Lipzen A."/>
            <person name="Amirebrahimi M."/>
            <person name="Yan J."/>
            <person name="Adam C."/>
            <person name="Keymanesh K."/>
            <person name="Ng V."/>
            <person name="Louie K."/>
            <person name="Northen T."/>
            <person name="Drula E."/>
            <person name="Henrissat B."/>
            <person name="Hsieh H.M."/>
            <person name="Youens-Clark K."/>
            <person name="Lutzoni F."/>
            <person name="Miadlikowska J."/>
            <person name="Eastwood D.C."/>
            <person name="Hamelin R.C."/>
            <person name="Grigoriev I.V."/>
            <person name="U'Ren J.M."/>
        </authorList>
    </citation>
    <scope>NUCLEOTIDE SEQUENCE [LARGE SCALE GENOMIC DNA]</scope>
    <source>
        <strain evidence="1 2">ER1909</strain>
    </source>
</reference>